<reference evidence="1" key="1">
    <citation type="journal article" date="2014" name="Front. Microbiol.">
        <title>High frequency of phylogenetically diverse reductive dehalogenase-homologous genes in deep subseafloor sedimentary metagenomes.</title>
        <authorList>
            <person name="Kawai M."/>
            <person name="Futagami T."/>
            <person name="Toyoda A."/>
            <person name="Takaki Y."/>
            <person name="Nishi S."/>
            <person name="Hori S."/>
            <person name="Arai W."/>
            <person name="Tsubouchi T."/>
            <person name="Morono Y."/>
            <person name="Uchiyama I."/>
            <person name="Ito T."/>
            <person name="Fujiyama A."/>
            <person name="Inagaki F."/>
            <person name="Takami H."/>
        </authorList>
    </citation>
    <scope>NUCLEOTIDE SEQUENCE</scope>
    <source>
        <strain evidence="1">Expedition CK06-06</strain>
    </source>
</reference>
<accession>X0Y860</accession>
<protein>
    <recommendedName>
        <fullName evidence="2">DUF4435 domain-containing protein</fullName>
    </recommendedName>
</protein>
<proteinExistence type="predicted"/>
<dbReference type="EMBL" id="BARS01044151">
    <property type="protein sequence ID" value="GAG33086.1"/>
    <property type="molecule type" value="Genomic_DNA"/>
</dbReference>
<evidence type="ECO:0000313" key="1">
    <source>
        <dbReference type="EMBL" id="GAG33086.1"/>
    </source>
</evidence>
<sequence>MVVARTSVIYLNNNIDEQKTIKFNYILKELSVCLGGHALMGPLFGAPILLVEGDDDYKIWSYLPRYQNINVAVIPCGGKDEVKKYQSTLEKLFASLRDEIADPVGFALLDGDETLPSPNDINKQINIKFLKLNCLESENLYLTNEVLGLMGINWETAIEKIQVYIENNPINDKERKEILKNCNNWDIRKEDIKSIINILEN</sequence>
<name>X0Y860_9ZZZZ</name>
<dbReference type="AlphaFoldDB" id="X0Y860"/>
<gene>
    <name evidence="1" type="ORF">S01H1_66749</name>
</gene>
<comment type="caution">
    <text evidence="1">The sequence shown here is derived from an EMBL/GenBank/DDBJ whole genome shotgun (WGS) entry which is preliminary data.</text>
</comment>
<organism evidence="1">
    <name type="scientific">marine sediment metagenome</name>
    <dbReference type="NCBI Taxonomy" id="412755"/>
    <lineage>
        <taxon>unclassified sequences</taxon>
        <taxon>metagenomes</taxon>
        <taxon>ecological metagenomes</taxon>
    </lineage>
</organism>
<evidence type="ECO:0008006" key="2">
    <source>
        <dbReference type="Google" id="ProtNLM"/>
    </source>
</evidence>
<feature type="non-terminal residue" evidence="1">
    <location>
        <position position="201"/>
    </location>
</feature>